<dbReference type="GO" id="GO:0004674">
    <property type="term" value="F:protein serine/threonine kinase activity"/>
    <property type="evidence" value="ECO:0007669"/>
    <property type="project" value="UniProtKB-KW"/>
</dbReference>
<dbReference type="Pfam" id="PF00069">
    <property type="entry name" value="Pkinase"/>
    <property type="match status" value="1"/>
</dbReference>
<dbReference type="InterPro" id="IPR050823">
    <property type="entry name" value="Plant_Ser_Thr_Prot_Kinase"/>
</dbReference>
<comment type="subcellular location">
    <subcellularLocation>
        <location evidence="1">Membrane</location>
        <topology evidence="1">Single-pass membrane protein</topology>
    </subcellularLocation>
</comment>
<feature type="region of interest" description="Disordered" evidence="7">
    <location>
        <begin position="431"/>
        <end position="450"/>
    </location>
</feature>
<evidence type="ECO:0000259" key="8">
    <source>
        <dbReference type="PROSITE" id="PS50011"/>
    </source>
</evidence>
<evidence type="ECO:0000256" key="4">
    <source>
        <dbReference type="ARBA" id="ARBA00022777"/>
    </source>
</evidence>
<gene>
    <name evidence="9" type="ORF">EJB05_46806</name>
</gene>
<dbReference type="SMART" id="SM00220">
    <property type="entry name" value="S_TKc"/>
    <property type="match status" value="1"/>
</dbReference>
<evidence type="ECO:0000256" key="3">
    <source>
        <dbReference type="ARBA" id="ARBA00022553"/>
    </source>
</evidence>
<reference evidence="9 10" key="1">
    <citation type="journal article" date="2019" name="Sci. Rep.">
        <title>A high-quality genome of Eragrostis curvula grass provides insights into Poaceae evolution and supports new strategies to enhance forage quality.</title>
        <authorList>
            <person name="Carballo J."/>
            <person name="Santos B.A.C.M."/>
            <person name="Zappacosta D."/>
            <person name="Garbus I."/>
            <person name="Selva J.P."/>
            <person name="Gallo C.A."/>
            <person name="Diaz A."/>
            <person name="Albertini E."/>
            <person name="Caccamo M."/>
            <person name="Echenique V."/>
        </authorList>
    </citation>
    <scope>NUCLEOTIDE SEQUENCE [LARGE SCALE GENOMIC DNA]</scope>
    <source>
        <strain evidence="10">cv. Victoria</strain>
        <tissue evidence="9">Leaf</tissue>
    </source>
</reference>
<organism evidence="9 10">
    <name type="scientific">Eragrostis curvula</name>
    <name type="common">weeping love grass</name>
    <dbReference type="NCBI Taxonomy" id="38414"/>
    <lineage>
        <taxon>Eukaryota</taxon>
        <taxon>Viridiplantae</taxon>
        <taxon>Streptophyta</taxon>
        <taxon>Embryophyta</taxon>
        <taxon>Tracheophyta</taxon>
        <taxon>Spermatophyta</taxon>
        <taxon>Magnoliopsida</taxon>
        <taxon>Liliopsida</taxon>
        <taxon>Poales</taxon>
        <taxon>Poaceae</taxon>
        <taxon>PACMAD clade</taxon>
        <taxon>Chloridoideae</taxon>
        <taxon>Eragrostideae</taxon>
        <taxon>Eragrostidinae</taxon>
        <taxon>Eragrostis</taxon>
    </lineage>
</organism>
<keyword evidence="2" id="KW-0723">Serine/threonine-protein kinase</keyword>
<keyword evidence="5" id="KW-0675">Receptor</keyword>
<keyword evidence="4" id="KW-0808">Transferase</keyword>
<feature type="binding site" evidence="6">
    <location>
        <position position="142"/>
    </location>
    <ligand>
        <name>ATP</name>
        <dbReference type="ChEBI" id="CHEBI:30616"/>
    </ligand>
</feature>
<feature type="region of interest" description="Disordered" evidence="7">
    <location>
        <begin position="47"/>
        <end position="67"/>
    </location>
</feature>
<feature type="domain" description="Protein kinase" evidence="8">
    <location>
        <begin position="108"/>
        <end position="421"/>
    </location>
</feature>
<dbReference type="Proteomes" id="UP000324897">
    <property type="component" value="Unassembled WGS sequence"/>
</dbReference>
<keyword evidence="4" id="KW-0418">Kinase</keyword>
<dbReference type="PANTHER" id="PTHR45621">
    <property type="entry name" value="OS01G0588500 PROTEIN-RELATED"/>
    <property type="match status" value="1"/>
</dbReference>
<keyword evidence="10" id="KW-1185">Reference proteome</keyword>
<dbReference type="FunFam" id="1.10.510.10:FF:000146">
    <property type="entry name" value="LRR receptor-like serine/threonine-protein kinase IOS1"/>
    <property type="match status" value="1"/>
</dbReference>
<comment type="caution">
    <text evidence="9">The sequence shown here is derived from an EMBL/GenBank/DDBJ whole genome shotgun (WGS) entry which is preliminary data.</text>
</comment>
<dbReference type="SUPFAM" id="SSF56112">
    <property type="entry name" value="Protein kinase-like (PK-like)"/>
    <property type="match status" value="1"/>
</dbReference>
<dbReference type="Gene3D" id="1.10.510.10">
    <property type="entry name" value="Transferase(Phosphotransferase) domain 1"/>
    <property type="match status" value="1"/>
</dbReference>
<feature type="non-terminal residue" evidence="9">
    <location>
        <position position="1"/>
    </location>
</feature>
<evidence type="ECO:0000256" key="6">
    <source>
        <dbReference type="PROSITE-ProRule" id="PRU10141"/>
    </source>
</evidence>
<evidence type="ECO:0000313" key="10">
    <source>
        <dbReference type="Proteomes" id="UP000324897"/>
    </source>
</evidence>
<keyword evidence="6" id="KW-0067">ATP-binding</keyword>
<dbReference type="CDD" id="cd14066">
    <property type="entry name" value="STKc_IRAK"/>
    <property type="match status" value="1"/>
</dbReference>
<proteinExistence type="predicted"/>
<evidence type="ECO:0000256" key="2">
    <source>
        <dbReference type="ARBA" id="ARBA00022527"/>
    </source>
</evidence>
<dbReference type="GO" id="GO:0016020">
    <property type="term" value="C:membrane"/>
    <property type="evidence" value="ECO:0007669"/>
    <property type="project" value="UniProtKB-SubCell"/>
</dbReference>
<dbReference type="Gramene" id="TVU07483">
    <property type="protein sequence ID" value="TVU07483"/>
    <property type="gene ID" value="EJB05_46806"/>
</dbReference>
<evidence type="ECO:0000256" key="1">
    <source>
        <dbReference type="ARBA" id="ARBA00004167"/>
    </source>
</evidence>
<dbReference type="OrthoDB" id="4062651at2759"/>
<evidence type="ECO:0000256" key="7">
    <source>
        <dbReference type="SAM" id="MobiDB-lite"/>
    </source>
</evidence>
<keyword evidence="6" id="KW-0547">Nucleotide-binding</keyword>
<dbReference type="GO" id="GO:0005524">
    <property type="term" value="F:ATP binding"/>
    <property type="evidence" value="ECO:0007669"/>
    <property type="project" value="UniProtKB-UniRule"/>
</dbReference>
<dbReference type="EMBL" id="RWGY01000044">
    <property type="protein sequence ID" value="TVU07483.1"/>
    <property type="molecule type" value="Genomic_DNA"/>
</dbReference>
<dbReference type="InterPro" id="IPR011009">
    <property type="entry name" value="Kinase-like_dom_sf"/>
</dbReference>
<evidence type="ECO:0000313" key="9">
    <source>
        <dbReference type="EMBL" id="TVU07483.1"/>
    </source>
</evidence>
<protein>
    <recommendedName>
        <fullName evidence="8">Protein kinase domain-containing protein</fullName>
    </recommendedName>
</protein>
<accession>A0A5J9T824</accession>
<dbReference type="PROSITE" id="PS50011">
    <property type="entry name" value="PROTEIN_KINASE_DOM"/>
    <property type="match status" value="1"/>
</dbReference>
<name>A0A5J9T824_9POAL</name>
<dbReference type="InterPro" id="IPR017441">
    <property type="entry name" value="Protein_kinase_ATP_BS"/>
</dbReference>
<dbReference type="PROSITE" id="PS00107">
    <property type="entry name" value="PROTEIN_KINASE_ATP"/>
    <property type="match status" value="1"/>
</dbReference>
<keyword evidence="3" id="KW-0597">Phosphoprotein</keyword>
<dbReference type="InterPro" id="IPR000719">
    <property type="entry name" value="Prot_kinase_dom"/>
</dbReference>
<dbReference type="AlphaFoldDB" id="A0A5J9T824"/>
<sequence>MKIKPRFCRVESDIWLRFDCFEVAMRCLPFLHGEIKGEDPVTKSASIRSFSTTSTERDARSGSDFNSMNVSDMSAESIRRTQYPSFTDRPSNLRVFSFSELKNATRNFSRSLMVGEGGFGCVYRGIIKTSDEPNERIEIAVKQLNRKGLQAKSVYLSFTTTLPRQHDYRCLCFSYSATGQKEWLTEMNVLGIVEHPNLVKLIGYCAEDDERGVQRLLVYEYMPNGSVDDHLSSRSNSTLSWPMRLKVALDSARGLKYLHEEMDFQVIFRDLKTSNILLDENWNAKLSDFGLARHGPSEGLTHVSTAVVGTLGYAAPEYMQTGRLTAKSDIWSYGVLLYELITGRRPIDKNRPKSEQKLLEWVKPYISDVKRFPIIIDPRLEGHYNLKSMTKLASVANRCLVRMPKSRPKMSDVYEMVQKIVNSIETGTPQPPLQYHGAVSEPGAKRTKKGSLKRRFQEFKFGCRHIVWRGWKPEIIKTF</sequence>
<dbReference type="Gene3D" id="3.30.200.20">
    <property type="entry name" value="Phosphorylase Kinase, domain 1"/>
    <property type="match status" value="1"/>
</dbReference>
<evidence type="ECO:0000256" key="5">
    <source>
        <dbReference type="ARBA" id="ARBA00023170"/>
    </source>
</evidence>